<feature type="domain" description="PINIT" evidence="4">
    <location>
        <begin position="331"/>
        <end position="480"/>
    </location>
</feature>
<feature type="compositionally biased region" description="Polar residues" evidence="3">
    <location>
        <begin position="32"/>
        <end position="61"/>
    </location>
</feature>
<proteinExistence type="inferred from homology"/>
<dbReference type="EMBL" id="MBFS01000916">
    <property type="protein sequence ID" value="PVV01653.1"/>
    <property type="molecule type" value="Genomic_DNA"/>
</dbReference>
<dbReference type="Gene3D" id="2.60.120.780">
    <property type="entry name" value="PINIT domain"/>
    <property type="match status" value="1"/>
</dbReference>
<name>A0A2T9ZAN2_9FUNG</name>
<evidence type="ECO:0000256" key="3">
    <source>
        <dbReference type="SAM" id="MobiDB-lite"/>
    </source>
</evidence>
<evidence type="ECO:0000313" key="5">
    <source>
        <dbReference type="EMBL" id="PVV01653.1"/>
    </source>
</evidence>
<comment type="pathway">
    <text evidence="1">Protein modification; protein sumoylation.</text>
</comment>
<dbReference type="Pfam" id="PF14324">
    <property type="entry name" value="PINIT"/>
    <property type="match status" value="1"/>
</dbReference>
<keyword evidence="6" id="KW-1185">Reference proteome</keyword>
<dbReference type="AlphaFoldDB" id="A0A2T9ZAN2"/>
<comment type="similarity">
    <text evidence="2">Belongs to the PIAS family.</text>
</comment>
<dbReference type="UniPathway" id="UPA00886"/>
<dbReference type="PROSITE" id="PS51466">
    <property type="entry name" value="PINIT"/>
    <property type="match status" value="1"/>
</dbReference>
<evidence type="ECO:0000256" key="1">
    <source>
        <dbReference type="ARBA" id="ARBA00004718"/>
    </source>
</evidence>
<dbReference type="InterPro" id="IPR023321">
    <property type="entry name" value="PINIT"/>
</dbReference>
<dbReference type="GO" id="GO:0016925">
    <property type="term" value="P:protein sumoylation"/>
    <property type="evidence" value="ECO:0007669"/>
    <property type="project" value="UniProtKB-UniPathway"/>
</dbReference>
<gene>
    <name evidence="5" type="ORF">BB560_003918</name>
</gene>
<feature type="compositionally biased region" description="Low complexity" evidence="3">
    <location>
        <begin position="101"/>
        <end position="123"/>
    </location>
</feature>
<reference evidence="5 6" key="1">
    <citation type="journal article" date="2018" name="MBio">
        <title>Comparative Genomics Reveals the Core Gene Toolbox for the Fungus-Insect Symbiosis.</title>
        <authorList>
            <person name="Wang Y."/>
            <person name="Stata M."/>
            <person name="Wang W."/>
            <person name="Stajich J.E."/>
            <person name="White M.M."/>
            <person name="Moncalvo J.M."/>
        </authorList>
    </citation>
    <scope>NUCLEOTIDE SEQUENCE [LARGE SCALE GENOMIC DNA]</scope>
    <source>
        <strain evidence="5 6">SC-DP-2</strain>
    </source>
</reference>
<dbReference type="InterPro" id="IPR038654">
    <property type="entry name" value="PINIT_sf"/>
</dbReference>
<sequence length="480" mass="53891">MNSSVIERPTSSHFENQQSILSDQRNPDFPEQKTTPSNTDSKYYSNNNESLASIKNNNQPLPRNYTPGFDNSNMYPQNGYDVDRARFNPNTETSYLHKKTNQSNSTSASQTQYPNPNFSSFSNNLGASVNQNYPQSTNETPAPYFQSTNQDYSQKDGHSNYTHFKWANDEIYPLDRIDITNFQSSIDLSASISDLLNNYTIPENLSSVPISSLINDDTTTPILNQTTSRNSNSSTIQSNIYPILNPTPANFGVIGSPLSNGVFTTFRTFQQIGPHTTYSSNNPPNLNFINSSISSHGAQSNTLPPFNSFGNSNFVSQPRPPLSSLLNNQIQNQSSCSTFVPFEKLKFQDFPFHKIYKTLGKPQLINVSINKNKTIEWGFFPNEDLKLIEPINDIESDYAVYIYATPISKANMCYSNDSFLAPVFISSNFDIFVNSNLVPKPTKKLKVFEVPIEITPYLSTNPAIYNTVKISYNFLNASIL</sequence>
<organism evidence="5 6">
    <name type="scientific">Smittium megazygosporum</name>
    <dbReference type="NCBI Taxonomy" id="133381"/>
    <lineage>
        <taxon>Eukaryota</taxon>
        <taxon>Fungi</taxon>
        <taxon>Fungi incertae sedis</taxon>
        <taxon>Zoopagomycota</taxon>
        <taxon>Kickxellomycotina</taxon>
        <taxon>Harpellomycetes</taxon>
        <taxon>Harpellales</taxon>
        <taxon>Legeriomycetaceae</taxon>
        <taxon>Smittium</taxon>
    </lineage>
</organism>
<evidence type="ECO:0000256" key="2">
    <source>
        <dbReference type="ARBA" id="ARBA00005383"/>
    </source>
</evidence>
<accession>A0A2T9ZAN2</accession>
<evidence type="ECO:0000313" key="6">
    <source>
        <dbReference type="Proteomes" id="UP000245609"/>
    </source>
</evidence>
<dbReference type="Proteomes" id="UP000245609">
    <property type="component" value="Unassembled WGS sequence"/>
</dbReference>
<evidence type="ECO:0000259" key="4">
    <source>
        <dbReference type="PROSITE" id="PS51466"/>
    </source>
</evidence>
<feature type="compositionally biased region" description="Polar residues" evidence="3">
    <location>
        <begin position="1"/>
        <end position="24"/>
    </location>
</feature>
<comment type="caution">
    <text evidence="5">The sequence shown here is derived from an EMBL/GenBank/DDBJ whole genome shotgun (WGS) entry which is preliminary data.</text>
</comment>
<feature type="region of interest" description="Disordered" evidence="3">
    <location>
        <begin position="1"/>
        <end position="123"/>
    </location>
</feature>
<protein>
    <recommendedName>
        <fullName evidence="4">PINIT domain-containing protein</fullName>
    </recommendedName>
</protein>